<sequence length="223" mass="24261">MNQSDLSQIHNLSEFGSPSERVNKAITALQQGLGILVLDDEDRENEGDLIYSAQHLTNQQMALMIRECSGIICLCLTEERIQQLELPMMINNNTSTNHTNFTVSIEAATGVSTGVSAADRVTTIQAAIADDAAPTDLKKPGHVFPLKANTQGVLGRRGHTEATVDMMELAGLKPFGVLCELTNEDGTMARLPEVVQFARQHNMPVLTIEDIVLYRQSLNSSAA</sequence>
<protein>
    <recommendedName>
        <fullName evidence="5 12">3,4-dihydroxy-2-butanone 4-phosphate synthase</fullName>
        <shortName evidence="12 13">DHBP synthase</shortName>
        <ecNumber evidence="4 12">4.1.99.12</ecNumber>
    </recommendedName>
</protein>
<comment type="subunit">
    <text evidence="3 12 13">Homodimer.</text>
</comment>
<evidence type="ECO:0000256" key="11">
    <source>
        <dbReference type="ARBA" id="ARBA00060730"/>
    </source>
</evidence>
<feature type="binding site" evidence="12">
    <location>
        <position position="48"/>
    </location>
    <ligand>
        <name>D-ribulose 5-phosphate</name>
        <dbReference type="ChEBI" id="CHEBI:58121"/>
    </ligand>
</feature>
<feature type="binding site" evidence="12">
    <location>
        <position position="159"/>
    </location>
    <ligand>
        <name>Mg(2+)</name>
        <dbReference type="ChEBI" id="CHEBI:18420"/>
        <label>2</label>
    </ligand>
</feature>
<evidence type="ECO:0000256" key="8">
    <source>
        <dbReference type="ARBA" id="ARBA00022842"/>
    </source>
</evidence>
<organism evidence="14 15">
    <name type="scientific">Oceanospirillum sediminis</name>
    <dbReference type="NCBI Taxonomy" id="2760088"/>
    <lineage>
        <taxon>Bacteria</taxon>
        <taxon>Pseudomonadati</taxon>
        <taxon>Pseudomonadota</taxon>
        <taxon>Gammaproteobacteria</taxon>
        <taxon>Oceanospirillales</taxon>
        <taxon>Oceanospirillaceae</taxon>
        <taxon>Oceanospirillum</taxon>
    </lineage>
</organism>
<dbReference type="GO" id="GO:0009231">
    <property type="term" value="P:riboflavin biosynthetic process"/>
    <property type="evidence" value="ECO:0007669"/>
    <property type="project" value="UniProtKB-UniRule"/>
</dbReference>
<evidence type="ECO:0000256" key="12">
    <source>
        <dbReference type="HAMAP-Rule" id="MF_00180"/>
    </source>
</evidence>
<comment type="similarity">
    <text evidence="11 12 13">Belongs to the DHBP synthase family.</text>
</comment>
<evidence type="ECO:0000256" key="10">
    <source>
        <dbReference type="ARBA" id="ARBA00023239"/>
    </source>
</evidence>
<comment type="caution">
    <text evidence="14">The sequence shown here is derived from an EMBL/GenBank/DDBJ whole genome shotgun (WGS) entry which is preliminary data.</text>
</comment>
<feature type="binding site" evidence="12">
    <location>
        <position position="44"/>
    </location>
    <ligand>
        <name>Mg(2+)</name>
        <dbReference type="ChEBI" id="CHEBI:18420"/>
        <label>1</label>
    </ligand>
</feature>
<keyword evidence="7 12" id="KW-0479">Metal-binding</keyword>
<evidence type="ECO:0000256" key="7">
    <source>
        <dbReference type="ARBA" id="ARBA00022723"/>
    </source>
</evidence>
<keyword evidence="10 12" id="KW-0456">Lyase</keyword>
<dbReference type="AlphaFoldDB" id="A0A839ITG3"/>
<dbReference type="EMBL" id="JACJFM010000015">
    <property type="protein sequence ID" value="MBB1487426.1"/>
    <property type="molecule type" value="Genomic_DNA"/>
</dbReference>
<evidence type="ECO:0000313" key="15">
    <source>
        <dbReference type="Proteomes" id="UP000565262"/>
    </source>
</evidence>
<evidence type="ECO:0000256" key="4">
    <source>
        <dbReference type="ARBA" id="ARBA00012153"/>
    </source>
</evidence>
<name>A0A839ITG3_9GAMM</name>
<dbReference type="Gene3D" id="3.90.870.10">
    <property type="entry name" value="DHBP synthase"/>
    <property type="match status" value="1"/>
</dbReference>
<evidence type="ECO:0000256" key="2">
    <source>
        <dbReference type="ARBA" id="ARBA00004904"/>
    </source>
</evidence>
<dbReference type="GO" id="GO:0005829">
    <property type="term" value="C:cytosol"/>
    <property type="evidence" value="ECO:0007669"/>
    <property type="project" value="TreeGrafter"/>
</dbReference>
<feature type="binding site" evidence="12">
    <location>
        <begin position="156"/>
        <end position="160"/>
    </location>
    <ligand>
        <name>D-ribulose 5-phosphate</name>
        <dbReference type="ChEBI" id="CHEBI:58121"/>
    </ligand>
</feature>
<dbReference type="FunFam" id="3.90.870.10:FF:000002">
    <property type="entry name" value="3,4-dihydroxy-2-butanone 4-phosphate synthase"/>
    <property type="match status" value="1"/>
</dbReference>
<comment type="function">
    <text evidence="1 12 13">Catalyzes the conversion of D-ribulose 5-phosphate to formate and 3,4-dihydroxy-2-butanone 4-phosphate.</text>
</comment>
<dbReference type="GO" id="GO:0000287">
    <property type="term" value="F:magnesium ion binding"/>
    <property type="evidence" value="ECO:0007669"/>
    <property type="project" value="UniProtKB-UniRule"/>
</dbReference>
<keyword evidence="8 12" id="KW-0460">Magnesium</keyword>
<keyword evidence="6 12" id="KW-0686">Riboflavin biosynthesis</keyword>
<dbReference type="HAMAP" id="MF_00180">
    <property type="entry name" value="RibB"/>
    <property type="match status" value="1"/>
</dbReference>
<evidence type="ECO:0000256" key="5">
    <source>
        <dbReference type="ARBA" id="ARBA00018836"/>
    </source>
</evidence>
<keyword evidence="9 12" id="KW-0464">Manganese</keyword>
<dbReference type="SUPFAM" id="SSF55821">
    <property type="entry name" value="YrdC/RibB"/>
    <property type="match status" value="1"/>
</dbReference>
<dbReference type="GO" id="GO:0030145">
    <property type="term" value="F:manganese ion binding"/>
    <property type="evidence" value="ECO:0007669"/>
    <property type="project" value="UniProtKB-UniRule"/>
</dbReference>
<accession>A0A839ITG3</accession>
<feature type="binding site" evidence="12">
    <location>
        <begin position="43"/>
        <end position="44"/>
    </location>
    <ligand>
        <name>D-ribulose 5-phosphate</name>
        <dbReference type="ChEBI" id="CHEBI:58121"/>
    </ligand>
</feature>
<dbReference type="GO" id="GO:0008686">
    <property type="term" value="F:3,4-dihydroxy-2-butanone-4-phosphate synthase activity"/>
    <property type="evidence" value="ECO:0007669"/>
    <property type="project" value="UniProtKB-UniRule"/>
</dbReference>
<evidence type="ECO:0000256" key="13">
    <source>
        <dbReference type="RuleBase" id="RU003843"/>
    </source>
</evidence>
<keyword evidence="15" id="KW-1185">Reference proteome</keyword>
<dbReference type="PANTHER" id="PTHR21327">
    <property type="entry name" value="GTP CYCLOHYDROLASE II-RELATED"/>
    <property type="match status" value="1"/>
</dbReference>
<reference evidence="14 15" key="1">
    <citation type="submission" date="2020-08" db="EMBL/GenBank/DDBJ databases">
        <title>Oceanospirillum sp. nov. isolated from marine sediment.</title>
        <authorList>
            <person name="Ji X."/>
        </authorList>
    </citation>
    <scope>NUCLEOTIDE SEQUENCE [LARGE SCALE GENOMIC DNA]</scope>
    <source>
        <strain evidence="14 15">D5</strain>
    </source>
</reference>
<comment type="catalytic activity">
    <reaction evidence="12 13">
        <text>D-ribulose 5-phosphate = (2S)-2-hydroxy-3-oxobutyl phosphate + formate + H(+)</text>
        <dbReference type="Rhea" id="RHEA:18457"/>
        <dbReference type="ChEBI" id="CHEBI:15378"/>
        <dbReference type="ChEBI" id="CHEBI:15740"/>
        <dbReference type="ChEBI" id="CHEBI:58121"/>
        <dbReference type="ChEBI" id="CHEBI:58830"/>
        <dbReference type="EC" id="4.1.99.12"/>
    </reaction>
</comment>
<dbReference type="EC" id="4.1.99.12" evidence="4 12"/>
<evidence type="ECO:0000313" key="14">
    <source>
        <dbReference type="EMBL" id="MBB1487426.1"/>
    </source>
</evidence>
<evidence type="ECO:0000256" key="3">
    <source>
        <dbReference type="ARBA" id="ARBA00011738"/>
    </source>
</evidence>
<comment type="pathway">
    <text evidence="2 12 13">Cofactor biosynthesis; riboflavin biosynthesis; 2-hydroxy-3-oxobutyl phosphate from D-ribulose 5-phosphate: step 1/1.</text>
</comment>
<dbReference type="UniPathway" id="UPA00275">
    <property type="reaction ID" value="UER00399"/>
</dbReference>
<dbReference type="InterPro" id="IPR017945">
    <property type="entry name" value="DHBP_synth_RibB-like_a/b_dom"/>
</dbReference>
<evidence type="ECO:0000256" key="6">
    <source>
        <dbReference type="ARBA" id="ARBA00022619"/>
    </source>
</evidence>
<evidence type="ECO:0000256" key="9">
    <source>
        <dbReference type="ARBA" id="ARBA00023211"/>
    </source>
</evidence>
<dbReference type="Proteomes" id="UP000565262">
    <property type="component" value="Unassembled WGS sequence"/>
</dbReference>
<dbReference type="RefSeq" id="WP_182809208.1">
    <property type="nucleotide sequence ID" value="NZ_JACJFM010000015.1"/>
</dbReference>
<proteinExistence type="inferred from homology"/>
<dbReference type="PANTHER" id="PTHR21327:SF38">
    <property type="entry name" value="3,4-DIHYDROXY-2-BUTANONE 4-PHOSPHATE SYNTHASE"/>
    <property type="match status" value="1"/>
</dbReference>
<feature type="site" description="Essential for catalytic activity" evidence="12">
    <location>
        <position position="142"/>
    </location>
</feature>
<dbReference type="InterPro" id="IPR000422">
    <property type="entry name" value="DHBP_synthase_RibB"/>
</dbReference>
<feature type="binding site" evidence="12">
    <location>
        <position position="44"/>
    </location>
    <ligand>
        <name>Mg(2+)</name>
        <dbReference type="ChEBI" id="CHEBI:18420"/>
        <label>2</label>
    </ligand>
</feature>
<feature type="site" description="Essential for catalytic activity" evidence="12">
    <location>
        <position position="180"/>
    </location>
</feature>
<evidence type="ECO:0000256" key="1">
    <source>
        <dbReference type="ARBA" id="ARBA00002284"/>
    </source>
</evidence>
<gene>
    <name evidence="12 14" type="primary">ribB</name>
    <name evidence="14" type="ORF">H4O21_12490</name>
</gene>
<dbReference type="Pfam" id="PF00926">
    <property type="entry name" value="DHBP_synthase"/>
    <property type="match status" value="1"/>
</dbReference>
<comment type="cofactor">
    <cofactor evidence="12 13">
        <name>Mg(2+)</name>
        <dbReference type="ChEBI" id="CHEBI:18420"/>
    </cofactor>
    <cofactor evidence="12 13">
        <name>Mn(2+)</name>
        <dbReference type="ChEBI" id="CHEBI:29035"/>
    </cofactor>
    <text evidence="12 13">Binds 2 divalent metal cations per subunit. Magnesium or manganese.</text>
</comment>
<dbReference type="NCBIfam" id="TIGR00506">
    <property type="entry name" value="ribB"/>
    <property type="match status" value="1"/>
</dbReference>